<name>A0A4R5KIA3_9BACL</name>
<dbReference type="AlphaFoldDB" id="A0A4R5KIA3"/>
<dbReference type="RefSeq" id="WP_133232911.1">
    <property type="nucleotide sequence ID" value="NZ_SMRT01000013.1"/>
</dbReference>
<proteinExistence type="inferred from homology"/>
<dbReference type="PIRSF" id="PIRSF008757">
    <property type="entry name" value="UCP008757"/>
    <property type="match status" value="1"/>
</dbReference>
<reference evidence="2 3" key="1">
    <citation type="submission" date="2019-03" db="EMBL/GenBank/DDBJ databases">
        <title>This is whole genome sequence of Paenibacillus sp MS74 strain.</title>
        <authorList>
            <person name="Trinh H.N."/>
        </authorList>
    </citation>
    <scope>NUCLEOTIDE SEQUENCE [LARGE SCALE GENOMIC DNA]</scope>
    <source>
        <strain evidence="2 3">MS74</strain>
    </source>
</reference>
<dbReference type="SUPFAM" id="SSF143744">
    <property type="entry name" value="GlcG-like"/>
    <property type="match status" value="1"/>
</dbReference>
<dbReference type="InterPro" id="IPR010371">
    <property type="entry name" value="YBR137W-like"/>
</dbReference>
<evidence type="ECO:0000313" key="3">
    <source>
        <dbReference type="Proteomes" id="UP000295636"/>
    </source>
</evidence>
<keyword evidence="3" id="KW-1185">Reference proteome</keyword>
<organism evidence="2 3">
    <name type="scientific">Paenibacillus piri</name>
    <dbReference type="NCBI Taxonomy" id="2547395"/>
    <lineage>
        <taxon>Bacteria</taxon>
        <taxon>Bacillati</taxon>
        <taxon>Bacillota</taxon>
        <taxon>Bacilli</taxon>
        <taxon>Bacillales</taxon>
        <taxon>Paenibacillaceae</taxon>
        <taxon>Paenibacillus</taxon>
    </lineage>
</organism>
<evidence type="ECO:0000256" key="1">
    <source>
        <dbReference type="HAMAP-Rule" id="MF_00761"/>
    </source>
</evidence>
<dbReference type="EMBL" id="SMRT01000013">
    <property type="protein sequence ID" value="TDF94485.1"/>
    <property type="molecule type" value="Genomic_DNA"/>
</dbReference>
<sequence>METESYQEQLAELQRQEEEIQFTRFSNAEALEIGMRLVEEVKRTGKAITVDITRNGQCLFHHAMDGTSSNNADWIRRKNNVVRRFGISSYRFGTGLRSQGKRLEDNPAIPIIDYAPNGGAFPLIIRGVGVIGSVTVSGLPEKDDHELVVRVLRAYLEQHPHN</sequence>
<dbReference type="Pfam" id="PF03928">
    <property type="entry name" value="HbpS-like"/>
    <property type="match status" value="1"/>
</dbReference>
<dbReference type="NCBIfam" id="NF002696">
    <property type="entry name" value="PRK02487.1-5"/>
    <property type="match status" value="1"/>
</dbReference>
<comment type="similarity">
    <text evidence="1">Belongs to the UPF0303 family.</text>
</comment>
<protein>
    <recommendedName>
        <fullName evidence="1">UPF0303 protein E1757_24075</fullName>
    </recommendedName>
</protein>
<dbReference type="PANTHER" id="PTHR28255:SF1">
    <property type="entry name" value="UPF0303 PROTEIN YBR137W"/>
    <property type="match status" value="1"/>
</dbReference>
<dbReference type="InterPro" id="IPR005624">
    <property type="entry name" value="PduO/GlcC-like"/>
</dbReference>
<dbReference type="OrthoDB" id="9815315at2"/>
<comment type="caution">
    <text evidence="2">The sequence shown here is derived from an EMBL/GenBank/DDBJ whole genome shotgun (WGS) entry which is preliminary data.</text>
</comment>
<dbReference type="Proteomes" id="UP000295636">
    <property type="component" value="Unassembled WGS sequence"/>
</dbReference>
<dbReference type="PANTHER" id="PTHR28255">
    <property type="match status" value="1"/>
</dbReference>
<dbReference type="HAMAP" id="MF_00761">
    <property type="entry name" value="UPF0303"/>
    <property type="match status" value="1"/>
</dbReference>
<evidence type="ECO:0000313" key="2">
    <source>
        <dbReference type="EMBL" id="TDF94485.1"/>
    </source>
</evidence>
<dbReference type="Gene3D" id="3.30.450.150">
    <property type="entry name" value="Haem-degrading domain"/>
    <property type="match status" value="1"/>
</dbReference>
<accession>A0A4R5KIA3</accession>
<gene>
    <name evidence="2" type="ORF">E1757_24075</name>
</gene>
<dbReference type="InterPro" id="IPR038084">
    <property type="entry name" value="PduO/GlcC-like_sf"/>
</dbReference>